<dbReference type="Gene3D" id="1.10.10.60">
    <property type="entry name" value="Homeodomain-like"/>
    <property type="match status" value="1"/>
</dbReference>
<gene>
    <name evidence="3" type="ORF">QDX21_04685</name>
</gene>
<name>A0AAJ6APV6_9MICC</name>
<dbReference type="EMBL" id="CP122566">
    <property type="protein sequence ID" value="WGH94091.1"/>
    <property type="molecule type" value="Genomic_DNA"/>
</dbReference>
<reference evidence="3 4" key="1">
    <citation type="submission" date="2023-03" db="EMBL/GenBank/DDBJ databases">
        <title>Complete genome sequences of several Auritidibacter ignavus strains isolated from ear infections.</title>
        <authorList>
            <person name="Baehr T."/>
            <person name="Baumhoegger A.M."/>
        </authorList>
    </citation>
    <scope>NUCLEOTIDE SEQUENCE [LARGE SCALE GENOMIC DNA]</scope>
    <source>
        <strain evidence="3 4">BABAE-6</strain>
    </source>
</reference>
<dbReference type="AlphaFoldDB" id="A0AAJ6APV6"/>
<evidence type="ECO:0000313" key="3">
    <source>
        <dbReference type="EMBL" id="WGH94091.1"/>
    </source>
</evidence>
<dbReference type="Pfam" id="PF00239">
    <property type="entry name" value="Resolvase"/>
    <property type="match status" value="1"/>
</dbReference>
<dbReference type="Proteomes" id="UP001224674">
    <property type="component" value="Chromosome"/>
</dbReference>
<dbReference type="SUPFAM" id="SSF46689">
    <property type="entry name" value="Homeodomain-like"/>
    <property type="match status" value="1"/>
</dbReference>
<keyword evidence="4" id="KW-1185">Reference proteome</keyword>
<dbReference type="CDD" id="cd00569">
    <property type="entry name" value="HTH_Hin_like"/>
    <property type="match status" value="1"/>
</dbReference>
<organism evidence="3 4">
    <name type="scientific">Auritidibacter ignavus</name>
    <dbReference type="NCBI Taxonomy" id="678932"/>
    <lineage>
        <taxon>Bacteria</taxon>
        <taxon>Bacillati</taxon>
        <taxon>Actinomycetota</taxon>
        <taxon>Actinomycetes</taxon>
        <taxon>Micrococcales</taxon>
        <taxon>Micrococcaceae</taxon>
        <taxon>Auritidibacter</taxon>
    </lineage>
</organism>
<dbReference type="InterPro" id="IPR036162">
    <property type="entry name" value="Resolvase-like_N_sf"/>
</dbReference>
<comment type="similarity">
    <text evidence="1">Belongs to the site-specific recombinase resolvase family.</text>
</comment>
<feature type="domain" description="Resolvase/invertase-type recombinase catalytic" evidence="2">
    <location>
        <begin position="1"/>
        <end position="30"/>
    </location>
</feature>
<evidence type="ECO:0000313" key="4">
    <source>
        <dbReference type="Proteomes" id="UP001224674"/>
    </source>
</evidence>
<dbReference type="RefSeq" id="WP_246840148.1">
    <property type="nucleotide sequence ID" value="NZ_CP122566.1"/>
</dbReference>
<dbReference type="InterPro" id="IPR009057">
    <property type="entry name" value="Homeodomain-like_sf"/>
</dbReference>
<dbReference type="InterPro" id="IPR006119">
    <property type="entry name" value="Resolv_N"/>
</dbReference>
<accession>A0AAJ6APV6</accession>
<dbReference type="SUPFAM" id="SSF53041">
    <property type="entry name" value="Resolvase-like"/>
    <property type="match status" value="1"/>
</dbReference>
<dbReference type="GO" id="GO:0003677">
    <property type="term" value="F:DNA binding"/>
    <property type="evidence" value="ECO:0007669"/>
    <property type="project" value="InterPro"/>
</dbReference>
<sequence length="82" mass="9421">MGLLADIADFERAKIRERQAEGIAIAKAKGKYARQPKLIEEDVEQIHVLLQLGHEKTEIARQFQVSRQTVYNALKRHPDANR</sequence>
<evidence type="ECO:0000256" key="1">
    <source>
        <dbReference type="ARBA" id="ARBA00009913"/>
    </source>
</evidence>
<dbReference type="PROSITE" id="PS51736">
    <property type="entry name" value="RECOMBINASES_3"/>
    <property type="match status" value="1"/>
</dbReference>
<protein>
    <submittedName>
        <fullName evidence="3">Recombinase family protein</fullName>
    </submittedName>
</protein>
<dbReference type="InterPro" id="IPR006120">
    <property type="entry name" value="Resolvase_HTH_dom"/>
</dbReference>
<evidence type="ECO:0000259" key="2">
    <source>
        <dbReference type="PROSITE" id="PS51736"/>
    </source>
</evidence>
<proteinExistence type="inferred from homology"/>
<dbReference type="GO" id="GO:0000150">
    <property type="term" value="F:DNA strand exchange activity"/>
    <property type="evidence" value="ECO:0007669"/>
    <property type="project" value="InterPro"/>
</dbReference>
<dbReference type="Pfam" id="PF02796">
    <property type="entry name" value="HTH_7"/>
    <property type="match status" value="1"/>
</dbReference>